<dbReference type="CDD" id="cd08662">
    <property type="entry name" value="M13"/>
    <property type="match status" value="1"/>
</dbReference>
<dbReference type="Pfam" id="PF01431">
    <property type="entry name" value="Peptidase_M13"/>
    <property type="match status" value="1"/>
</dbReference>
<keyword evidence="6" id="KW-0862">Zinc</keyword>
<dbReference type="Gene3D" id="3.40.390.10">
    <property type="entry name" value="Collagenase (Catalytic Domain)"/>
    <property type="match status" value="2"/>
</dbReference>
<evidence type="ECO:0000256" key="1">
    <source>
        <dbReference type="ARBA" id="ARBA00001947"/>
    </source>
</evidence>
<sequence>METDDATADEGQESGGRQEQQQQEKTEFSGNSCDYCVTADCVETSHKLMQYIDPSVDPCEDFFDYACGRFEKVHTIPEDKAACDTFSLLKDDLELKLFDLLEDPIKEDDIEATRKAKDLYKSCMNEEMIETRGNKPLLDLLDELGGWPVLDPEWSGEGFDWLDLTIKLRHYNNDILIQQWVGADGENSSVNIIQLDQTDLGMPSREYYLSYNETEDPSLPVEKKEQVAADNDVDDGVAEQNATAAPSVVVANATTEADDELAPADAYRKFMLDVTVLLGADPEFAVAEMRDTFQFETRLAKMTIPHHLRRDFFSIYKKMRLAELIENVTEIDWLRYLNSITPFNITEDELVVVYAMDYYKKLAVAVEETPPRVIANYLLWRFVKHRVGNMGSEFIRLKQEYQQVLLGTMTESSRWSKCVSYINENFGMAVGAMFVRKHFQTATKEQSVEIIRNLRETFEDMLKESVWMDDSTKSTALKKARGITEKIGYPDFIMNATLLNAEFVNYNVHPDKYFENILENLKAIAMKEQKNLRHPVDKNRWTTDPAVINAYYSRPKNQIMFPAGILQPPFYSPSYPMSMNYGGIGMVIGHEITHGFDDKGKQFDADGNLLAWWSDEAIVSFQEKAQCMIDQYGNYTIEEVQMNINGKAAHRERTLRDNGGFEKQA</sequence>
<feature type="domain" description="Peptidase M13 N-terminal" evidence="10">
    <location>
        <begin position="58"/>
        <end position="490"/>
    </location>
</feature>
<feature type="region of interest" description="Disordered" evidence="8">
    <location>
        <begin position="1"/>
        <end position="26"/>
    </location>
</feature>
<dbReference type="PRINTS" id="PR00786">
    <property type="entry name" value="NEPRILYSIN"/>
</dbReference>
<dbReference type="Gene3D" id="1.10.1380.10">
    <property type="entry name" value="Neutral endopeptidase , domain2"/>
    <property type="match status" value="2"/>
</dbReference>
<evidence type="ECO:0000256" key="8">
    <source>
        <dbReference type="SAM" id="MobiDB-lite"/>
    </source>
</evidence>
<evidence type="ECO:0000256" key="5">
    <source>
        <dbReference type="ARBA" id="ARBA00022801"/>
    </source>
</evidence>
<evidence type="ECO:0000313" key="11">
    <source>
        <dbReference type="Proteomes" id="UP000695022"/>
    </source>
</evidence>
<dbReference type="InterPro" id="IPR008753">
    <property type="entry name" value="Peptidase_M13_N"/>
</dbReference>
<comment type="cofactor">
    <cofactor evidence="1">
        <name>Zn(2+)</name>
        <dbReference type="ChEBI" id="CHEBI:29105"/>
    </cofactor>
</comment>
<keyword evidence="11" id="KW-1185">Reference proteome</keyword>
<evidence type="ECO:0000256" key="7">
    <source>
        <dbReference type="ARBA" id="ARBA00023049"/>
    </source>
</evidence>
<dbReference type="InterPro" id="IPR018497">
    <property type="entry name" value="Peptidase_M13_C"/>
</dbReference>
<evidence type="ECO:0000313" key="12">
    <source>
        <dbReference type="RefSeq" id="XP_014677300.1"/>
    </source>
</evidence>
<feature type="domain" description="Peptidase M13 C-terminal" evidence="9">
    <location>
        <begin position="549"/>
        <end position="660"/>
    </location>
</feature>
<proteinExistence type="inferred from homology"/>
<dbReference type="InterPro" id="IPR000718">
    <property type="entry name" value="Peptidase_M13"/>
</dbReference>
<evidence type="ECO:0000256" key="3">
    <source>
        <dbReference type="ARBA" id="ARBA00022670"/>
    </source>
</evidence>
<dbReference type="Pfam" id="PF05649">
    <property type="entry name" value="Peptidase_M13_N"/>
    <property type="match status" value="1"/>
</dbReference>
<comment type="similarity">
    <text evidence="2">Belongs to the peptidase M13 family.</text>
</comment>
<protein>
    <submittedName>
        <fullName evidence="12">Membrane metallo-endopeptidase-like 1</fullName>
    </submittedName>
</protein>
<evidence type="ECO:0000256" key="2">
    <source>
        <dbReference type="ARBA" id="ARBA00007357"/>
    </source>
</evidence>
<dbReference type="InterPro" id="IPR042089">
    <property type="entry name" value="Peptidase_M13_dom_2"/>
</dbReference>
<dbReference type="PANTHER" id="PTHR11733:SF238">
    <property type="entry name" value="FI07649P-RELATED"/>
    <property type="match status" value="1"/>
</dbReference>
<dbReference type="GeneID" id="106817160"/>
<dbReference type="Proteomes" id="UP000695022">
    <property type="component" value="Unplaced"/>
</dbReference>
<dbReference type="RefSeq" id="XP_014677300.1">
    <property type="nucleotide sequence ID" value="XM_014821814.1"/>
</dbReference>
<evidence type="ECO:0000259" key="9">
    <source>
        <dbReference type="Pfam" id="PF01431"/>
    </source>
</evidence>
<evidence type="ECO:0000256" key="4">
    <source>
        <dbReference type="ARBA" id="ARBA00022723"/>
    </source>
</evidence>
<keyword evidence="7" id="KW-0482">Metalloprotease</keyword>
<keyword evidence="4" id="KW-0479">Metal-binding</keyword>
<accession>A0ABM1EYM9</accession>
<name>A0ABM1EYM9_PRICU</name>
<gene>
    <name evidence="12" type="primary">LOC106817160</name>
</gene>
<dbReference type="PANTHER" id="PTHR11733">
    <property type="entry name" value="ZINC METALLOPROTEASE FAMILY M13 NEPRILYSIN-RELATED"/>
    <property type="match status" value="1"/>
</dbReference>
<evidence type="ECO:0000259" key="10">
    <source>
        <dbReference type="Pfam" id="PF05649"/>
    </source>
</evidence>
<feature type="compositionally biased region" description="Acidic residues" evidence="8">
    <location>
        <begin position="1"/>
        <end position="12"/>
    </location>
</feature>
<evidence type="ECO:0000256" key="6">
    <source>
        <dbReference type="ARBA" id="ARBA00022833"/>
    </source>
</evidence>
<reference evidence="12" key="1">
    <citation type="submission" date="2025-08" db="UniProtKB">
        <authorList>
            <consortium name="RefSeq"/>
        </authorList>
    </citation>
    <scope>IDENTIFICATION</scope>
</reference>
<dbReference type="InterPro" id="IPR024079">
    <property type="entry name" value="MetalloPept_cat_dom_sf"/>
</dbReference>
<organism evidence="11 12">
    <name type="scientific">Priapulus caudatus</name>
    <name type="common">Priapulid worm</name>
    <dbReference type="NCBI Taxonomy" id="37621"/>
    <lineage>
        <taxon>Eukaryota</taxon>
        <taxon>Metazoa</taxon>
        <taxon>Ecdysozoa</taxon>
        <taxon>Scalidophora</taxon>
        <taxon>Priapulida</taxon>
        <taxon>Priapulimorpha</taxon>
        <taxon>Priapulimorphida</taxon>
        <taxon>Priapulidae</taxon>
        <taxon>Priapulus</taxon>
    </lineage>
</organism>
<keyword evidence="3" id="KW-0645">Protease</keyword>
<dbReference type="PROSITE" id="PS51885">
    <property type="entry name" value="NEPRILYSIN"/>
    <property type="match status" value="1"/>
</dbReference>
<keyword evidence="5" id="KW-0378">Hydrolase</keyword>
<dbReference type="SUPFAM" id="SSF55486">
    <property type="entry name" value="Metalloproteases ('zincins'), catalytic domain"/>
    <property type="match status" value="2"/>
</dbReference>